<keyword evidence="2" id="KW-1185">Reference proteome</keyword>
<dbReference type="Proteomes" id="UP000664203">
    <property type="component" value="Unassembled WGS sequence"/>
</dbReference>
<protein>
    <submittedName>
        <fullName evidence="1">Uncharacterized protein</fullName>
    </submittedName>
</protein>
<dbReference type="EMBL" id="CAJPDR010000338">
    <property type="protein sequence ID" value="CAF9932891.1"/>
    <property type="molecule type" value="Genomic_DNA"/>
</dbReference>
<accession>A0A8H3FVB5</accession>
<comment type="caution">
    <text evidence="1">The sequence shown here is derived from an EMBL/GenBank/DDBJ whole genome shotgun (WGS) entry which is preliminary data.</text>
</comment>
<sequence>MSPRISVPLLREISSKVLRQVLELSEEDETLFAPFQLWVDESDWKPLVDLYIFGDKYGIPDLQDMVIDLLIDKRTASRTIPISIFNHFTT</sequence>
<evidence type="ECO:0000313" key="1">
    <source>
        <dbReference type="EMBL" id="CAF9932891.1"/>
    </source>
</evidence>
<dbReference type="OrthoDB" id="194443at2759"/>
<proteinExistence type="predicted"/>
<gene>
    <name evidence="1" type="ORF">ALECFALPRED_005404</name>
</gene>
<reference evidence="1" key="1">
    <citation type="submission" date="2021-03" db="EMBL/GenBank/DDBJ databases">
        <authorList>
            <person name="Tagirdzhanova G."/>
        </authorList>
    </citation>
    <scope>NUCLEOTIDE SEQUENCE</scope>
</reference>
<organism evidence="1 2">
    <name type="scientific">Alectoria fallacina</name>
    <dbReference type="NCBI Taxonomy" id="1903189"/>
    <lineage>
        <taxon>Eukaryota</taxon>
        <taxon>Fungi</taxon>
        <taxon>Dikarya</taxon>
        <taxon>Ascomycota</taxon>
        <taxon>Pezizomycotina</taxon>
        <taxon>Lecanoromycetes</taxon>
        <taxon>OSLEUM clade</taxon>
        <taxon>Lecanoromycetidae</taxon>
        <taxon>Lecanorales</taxon>
        <taxon>Lecanorineae</taxon>
        <taxon>Parmeliaceae</taxon>
        <taxon>Alectoria</taxon>
    </lineage>
</organism>
<name>A0A8H3FVB5_9LECA</name>
<evidence type="ECO:0000313" key="2">
    <source>
        <dbReference type="Proteomes" id="UP000664203"/>
    </source>
</evidence>
<dbReference type="AlphaFoldDB" id="A0A8H3FVB5"/>